<evidence type="ECO:0000313" key="1">
    <source>
        <dbReference type="EMBL" id="EDS16076.1"/>
    </source>
</evidence>
<protein>
    <submittedName>
        <fullName evidence="1">Uncharacterized protein</fullName>
    </submittedName>
</protein>
<proteinExistence type="predicted"/>
<gene>
    <name evidence="1" type="ORF">BACSTE_00745</name>
</gene>
<dbReference type="HOGENOM" id="CLU_3058730_0_0_10"/>
<dbReference type="Proteomes" id="UP000004713">
    <property type="component" value="Unassembled WGS sequence"/>
</dbReference>
<evidence type="ECO:0000313" key="2">
    <source>
        <dbReference type="Proteomes" id="UP000004713"/>
    </source>
</evidence>
<organism evidence="1 2">
    <name type="scientific">Bacteroides stercoris ATCC 43183</name>
    <dbReference type="NCBI Taxonomy" id="449673"/>
    <lineage>
        <taxon>Bacteria</taxon>
        <taxon>Pseudomonadati</taxon>
        <taxon>Bacteroidota</taxon>
        <taxon>Bacteroidia</taxon>
        <taxon>Bacteroidales</taxon>
        <taxon>Bacteroidaceae</taxon>
        <taxon>Bacteroides</taxon>
    </lineage>
</organism>
<comment type="caution">
    <text evidence="1">The sequence shown here is derived from an EMBL/GenBank/DDBJ whole genome shotgun (WGS) entry which is preliminary data.</text>
</comment>
<reference evidence="1 2" key="2">
    <citation type="submission" date="2007-11" db="EMBL/GenBank/DDBJ databases">
        <authorList>
            <person name="Fulton L."/>
            <person name="Clifton S."/>
            <person name="Fulton B."/>
            <person name="Xu J."/>
            <person name="Minx P."/>
            <person name="Pepin K.H."/>
            <person name="Johnson M."/>
            <person name="Thiruvilangam P."/>
            <person name="Bhonagiri V."/>
            <person name="Nash W.E."/>
            <person name="Mardis E.R."/>
            <person name="Wilson R.K."/>
        </authorList>
    </citation>
    <scope>NUCLEOTIDE SEQUENCE [LARGE SCALE GENOMIC DNA]</scope>
    <source>
        <strain evidence="1 2">ATCC 43183</strain>
    </source>
</reference>
<sequence length="53" mass="6132">MANIGDIQLIISLPNFAASNRKWAVCLRRSSIPAFPRKRSFLFGEERFMFART</sequence>
<dbReference type="AlphaFoldDB" id="B0NMQ5"/>
<accession>B0NMQ5</accession>
<dbReference type="EMBL" id="ABFZ02000017">
    <property type="protein sequence ID" value="EDS16076.1"/>
    <property type="molecule type" value="Genomic_DNA"/>
</dbReference>
<name>B0NMQ5_BACSE</name>
<reference evidence="1 2" key="1">
    <citation type="submission" date="2007-11" db="EMBL/GenBank/DDBJ databases">
        <title>Draft genome sequence of Bacteroides stercoris(ATCC 43183).</title>
        <authorList>
            <person name="Sudarsanam P."/>
            <person name="Ley R."/>
            <person name="Guruge J."/>
            <person name="Turnbaugh P.J."/>
            <person name="Mahowald M."/>
            <person name="Liep D."/>
            <person name="Gordon J."/>
        </authorList>
    </citation>
    <scope>NUCLEOTIDE SEQUENCE [LARGE SCALE GENOMIC DNA]</scope>
    <source>
        <strain evidence="1 2">ATCC 43183</strain>
    </source>
</reference>